<accession>A0A017STL2</accession>
<dbReference type="PRINTS" id="PR00081">
    <property type="entry name" value="GDHRDH"/>
</dbReference>
<evidence type="ECO:0000313" key="6">
    <source>
        <dbReference type="Proteomes" id="UP000019678"/>
    </source>
</evidence>
<dbReference type="RefSeq" id="WP_156041630.1">
    <property type="nucleotide sequence ID" value="NZ_ASRX01000117.1"/>
</dbReference>
<dbReference type="EMBL" id="ASRX01000117">
    <property type="protein sequence ID" value="EYF00314.1"/>
    <property type="molecule type" value="Genomic_DNA"/>
</dbReference>
<dbReference type="Proteomes" id="UP000019678">
    <property type="component" value="Unassembled WGS sequence"/>
</dbReference>
<dbReference type="GO" id="GO:0016491">
    <property type="term" value="F:oxidoreductase activity"/>
    <property type="evidence" value="ECO:0007669"/>
    <property type="project" value="UniProtKB-KW"/>
</dbReference>
<dbReference type="PANTHER" id="PTHR24321">
    <property type="entry name" value="DEHYDROGENASES, SHORT CHAIN"/>
    <property type="match status" value="1"/>
</dbReference>
<proteinExistence type="inferred from homology"/>
<keyword evidence="2" id="KW-0560">Oxidoreductase</keyword>
<keyword evidence="6" id="KW-1185">Reference proteome</keyword>
<dbReference type="InterPro" id="IPR020904">
    <property type="entry name" value="Sc_DH/Rdtase_CS"/>
</dbReference>
<evidence type="ECO:0000259" key="4">
    <source>
        <dbReference type="SMART" id="SM00822"/>
    </source>
</evidence>
<feature type="domain" description="Ketoreductase" evidence="4">
    <location>
        <begin position="24"/>
        <end position="209"/>
    </location>
</feature>
<dbReference type="Gene3D" id="3.40.50.720">
    <property type="entry name" value="NAD(P)-binding Rossmann-like Domain"/>
    <property type="match status" value="1"/>
</dbReference>
<dbReference type="AlphaFoldDB" id="A0A017STL2"/>
<comment type="caution">
    <text evidence="5">The sequence shown here is derived from an EMBL/GenBank/DDBJ whole genome shotgun (WGS) entry which is preliminary data.</text>
</comment>
<dbReference type="PROSITE" id="PS00061">
    <property type="entry name" value="ADH_SHORT"/>
    <property type="match status" value="1"/>
</dbReference>
<dbReference type="PANTHER" id="PTHR24321:SF8">
    <property type="entry name" value="ESTRADIOL 17-BETA-DEHYDROGENASE 8-RELATED"/>
    <property type="match status" value="1"/>
</dbReference>
<dbReference type="NCBIfam" id="NF005559">
    <property type="entry name" value="PRK07231.1"/>
    <property type="match status" value="1"/>
</dbReference>
<dbReference type="PRINTS" id="PR00080">
    <property type="entry name" value="SDRFAMILY"/>
</dbReference>
<dbReference type="OrthoDB" id="9792355at2"/>
<sequence>MTSTPERIASQDRPVASQARLKDKVALVTGAGTGIGRAAALAFAREGAAVVLAGRREAELQAVAGEILAAGGRAAVIPTDVTRPEATAALVKGTLDRFGRLDAAFNNAGTVGVMAPITQLTEEAFDHLVSVNLRGTAFLVKHEVEAMLAQGQGGAIVNTSSWLARSGVAGAALYAASKGALDAMIRCVALEVGGSGIRINNLNPGIIDTPMFRGGGGDALEALVAERTPLKRLGAPGDVGDVAVWLCTDEARFITGQCLAVDGGLTVGGVL</sequence>
<dbReference type="SUPFAM" id="SSF51735">
    <property type="entry name" value="NAD(P)-binding Rossmann-fold domains"/>
    <property type="match status" value="1"/>
</dbReference>
<dbReference type="SMART" id="SM00822">
    <property type="entry name" value="PKS_KR"/>
    <property type="match status" value="1"/>
</dbReference>
<evidence type="ECO:0000256" key="2">
    <source>
        <dbReference type="ARBA" id="ARBA00023002"/>
    </source>
</evidence>
<dbReference type="InterPro" id="IPR036291">
    <property type="entry name" value="NAD(P)-bd_dom_sf"/>
</dbReference>
<evidence type="ECO:0000256" key="3">
    <source>
        <dbReference type="ARBA" id="ARBA00023027"/>
    </source>
</evidence>
<reference evidence="5 6" key="1">
    <citation type="submission" date="2013-05" db="EMBL/GenBank/DDBJ databases">
        <title>Genome assembly of Chondromyces apiculatus DSM 436.</title>
        <authorList>
            <person name="Sharma G."/>
            <person name="Khatri I."/>
            <person name="Kaur C."/>
            <person name="Mayilraj S."/>
            <person name="Subramanian S."/>
        </authorList>
    </citation>
    <scope>NUCLEOTIDE SEQUENCE [LARGE SCALE GENOMIC DNA]</scope>
    <source>
        <strain evidence="5 6">DSM 436</strain>
    </source>
</reference>
<dbReference type="eggNOG" id="COG1028">
    <property type="taxonomic scope" value="Bacteria"/>
</dbReference>
<protein>
    <submittedName>
        <fullName evidence="5">Glucose 1-dehydrogenase</fullName>
    </submittedName>
</protein>
<dbReference type="Pfam" id="PF13561">
    <property type="entry name" value="adh_short_C2"/>
    <property type="match status" value="1"/>
</dbReference>
<dbReference type="STRING" id="1192034.CAP_0966"/>
<organism evidence="5 6">
    <name type="scientific">Chondromyces apiculatus DSM 436</name>
    <dbReference type="NCBI Taxonomy" id="1192034"/>
    <lineage>
        <taxon>Bacteria</taxon>
        <taxon>Pseudomonadati</taxon>
        <taxon>Myxococcota</taxon>
        <taxon>Polyangia</taxon>
        <taxon>Polyangiales</taxon>
        <taxon>Polyangiaceae</taxon>
        <taxon>Chondromyces</taxon>
    </lineage>
</organism>
<dbReference type="InterPro" id="IPR002347">
    <property type="entry name" value="SDR_fam"/>
</dbReference>
<gene>
    <name evidence="5" type="ORF">CAP_0966</name>
</gene>
<dbReference type="InterPro" id="IPR057326">
    <property type="entry name" value="KR_dom"/>
</dbReference>
<keyword evidence="3" id="KW-0520">NAD</keyword>
<evidence type="ECO:0000313" key="5">
    <source>
        <dbReference type="EMBL" id="EYF00314.1"/>
    </source>
</evidence>
<dbReference type="CDD" id="cd05233">
    <property type="entry name" value="SDR_c"/>
    <property type="match status" value="1"/>
</dbReference>
<evidence type="ECO:0000256" key="1">
    <source>
        <dbReference type="ARBA" id="ARBA00006484"/>
    </source>
</evidence>
<dbReference type="FunFam" id="3.40.50.720:FF:000084">
    <property type="entry name" value="Short-chain dehydrogenase reductase"/>
    <property type="match status" value="1"/>
</dbReference>
<comment type="similarity">
    <text evidence="1">Belongs to the short-chain dehydrogenases/reductases (SDR) family.</text>
</comment>
<name>A0A017STL2_9BACT</name>